<dbReference type="Proteomes" id="UP001212152">
    <property type="component" value="Unassembled WGS sequence"/>
</dbReference>
<sequence>MASSVGERERNIYAAFHLFVAYTIVWGCKWGRSAAGKGSLSRDGASTMILPPLPSVAINDTKSPTWSRVAMVTVLASLFAVAVDEIAYLILAHGVLGPVVMGVRGAAPAPPGTIDDDCVICLGVGLGDDDQPPTAQEISAALTEGLDAATISGAAAPLGSSSALESFCKIPTHVAHVDCMLRLYAMRRYGRKCPVCRRRLRVRVVDDRTVVADMGWVKGLPWIITRSWQWGPFFDRSSVTSGCILGVLLTVVASRTARLGRLKQLI</sequence>
<feature type="transmembrane region" description="Helical" evidence="1">
    <location>
        <begin position="69"/>
        <end position="91"/>
    </location>
</feature>
<name>A0AAD5XPU3_9FUNG</name>
<evidence type="ECO:0000313" key="2">
    <source>
        <dbReference type="EMBL" id="KAJ3183033.1"/>
    </source>
</evidence>
<dbReference type="AlphaFoldDB" id="A0AAD5XPU3"/>
<keyword evidence="1" id="KW-0812">Transmembrane</keyword>
<accession>A0AAD5XPU3</accession>
<protein>
    <submittedName>
        <fullName evidence="2">Uncharacterized protein</fullName>
    </submittedName>
</protein>
<keyword evidence="1" id="KW-0472">Membrane</keyword>
<keyword evidence="3" id="KW-1185">Reference proteome</keyword>
<evidence type="ECO:0000256" key="1">
    <source>
        <dbReference type="SAM" id="Phobius"/>
    </source>
</evidence>
<proteinExistence type="predicted"/>
<gene>
    <name evidence="2" type="ORF">HDU87_007455</name>
</gene>
<keyword evidence="1" id="KW-1133">Transmembrane helix</keyword>
<evidence type="ECO:0000313" key="3">
    <source>
        <dbReference type="Proteomes" id="UP001212152"/>
    </source>
</evidence>
<feature type="transmembrane region" description="Helical" evidence="1">
    <location>
        <begin position="12"/>
        <end position="31"/>
    </location>
</feature>
<organism evidence="2 3">
    <name type="scientific">Geranomyces variabilis</name>
    <dbReference type="NCBI Taxonomy" id="109894"/>
    <lineage>
        <taxon>Eukaryota</taxon>
        <taxon>Fungi</taxon>
        <taxon>Fungi incertae sedis</taxon>
        <taxon>Chytridiomycota</taxon>
        <taxon>Chytridiomycota incertae sedis</taxon>
        <taxon>Chytridiomycetes</taxon>
        <taxon>Spizellomycetales</taxon>
        <taxon>Powellomycetaceae</taxon>
        <taxon>Geranomyces</taxon>
    </lineage>
</organism>
<reference evidence="2" key="1">
    <citation type="submission" date="2020-05" db="EMBL/GenBank/DDBJ databases">
        <title>Phylogenomic resolution of chytrid fungi.</title>
        <authorList>
            <person name="Stajich J.E."/>
            <person name="Amses K."/>
            <person name="Simmons R."/>
            <person name="Seto K."/>
            <person name="Myers J."/>
            <person name="Bonds A."/>
            <person name="Quandt C.A."/>
            <person name="Barry K."/>
            <person name="Liu P."/>
            <person name="Grigoriev I."/>
            <person name="Longcore J.E."/>
            <person name="James T.Y."/>
        </authorList>
    </citation>
    <scope>NUCLEOTIDE SEQUENCE</scope>
    <source>
        <strain evidence="2">JEL0379</strain>
    </source>
</reference>
<comment type="caution">
    <text evidence="2">The sequence shown here is derived from an EMBL/GenBank/DDBJ whole genome shotgun (WGS) entry which is preliminary data.</text>
</comment>
<dbReference type="EMBL" id="JADGJQ010000007">
    <property type="protein sequence ID" value="KAJ3183033.1"/>
    <property type="molecule type" value="Genomic_DNA"/>
</dbReference>